<evidence type="ECO:0000256" key="12">
    <source>
        <dbReference type="PROSITE-ProRule" id="PRU00277"/>
    </source>
</evidence>
<dbReference type="Pfam" id="PF05698">
    <property type="entry name" value="Trigger_C"/>
    <property type="match status" value="1"/>
</dbReference>
<dbReference type="GO" id="GO:0005737">
    <property type="term" value="C:cytoplasm"/>
    <property type="evidence" value="ECO:0007669"/>
    <property type="project" value="UniProtKB-SubCell"/>
</dbReference>
<comment type="function">
    <text evidence="11">Involved in protein export. Acts as a chaperone by maintaining the newly synthesized protein in an open conformation. Functions as a peptidyl-prolyl cis-trans isomerase.</text>
</comment>
<dbReference type="AlphaFoldDB" id="A0A4Q7Z8R3"/>
<dbReference type="GO" id="GO:0044183">
    <property type="term" value="F:protein folding chaperone"/>
    <property type="evidence" value="ECO:0007669"/>
    <property type="project" value="TreeGrafter"/>
</dbReference>
<dbReference type="Pfam" id="PF05697">
    <property type="entry name" value="Trigger_N"/>
    <property type="match status" value="1"/>
</dbReference>
<dbReference type="Gene3D" id="1.10.3120.10">
    <property type="entry name" value="Trigger factor, C-terminal domain"/>
    <property type="match status" value="1"/>
</dbReference>
<dbReference type="InterPro" id="IPR008880">
    <property type="entry name" value="Trigger_fac_C"/>
</dbReference>
<evidence type="ECO:0000256" key="13">
    <source>
        <dbReference type="RuleBase" id="RU003914"/>
    </source>
</evidence>
<dbReference type="EMBL" id="SHKX01000011">
    <property type="protein sequence ID" value="RZU46897.1"/>
    <property type="molecule type" value="Genomic_DNA"/>
</dbReference>
<dbReference type="GO" id="GO:0003755">
    <property type="term" value="F:peptidyl-prolyl cis-trans isomerase activity"/>
    <property type="evidence" value="ECO:0007669"/>
    <property type="project" value="UniProtKB-UniRule"/>
</dbReference>
<dbReference type="PROSITE" id="PS50059">
    <property type="entry name" value="FKBP_PPIASE"/>
    <property type="match status" value="1"/>
</dbReference>
<dbReference type="NCBIfam" id="TIGR00115">
    <property type="entry name" value="tig"/>
    <property type="match status" value="1"/>
</dbReference>
<evidence type="ECO:0000256" key="1">
    <source>
        <dbReference type="ARBA" id="ARBA00000971"/>
    </source>
</evidence>
<dbReference type="SUPFAM" id="SSF109998">
    <property type="entry name" value="Triger factor/SurA peptide-binding domain-like"/>
    <property type="match status" value="1"/>
</dbReference>
<evidence type="ECO:0000256" key="8">
    <source>
        <dbReference type="ARBA" id="ARBA00023235"/>
    </source>
</evidence>
<comment type="catalytic activity">
    <reaction evidence="1 11 12">
        <text>[protein]-peptidylproline (omega=180) = [protein]-peptidylproline (omega=0)</text>
        <dbReference type="Rhea" id="RHEA:16237"/>
        <dbReference type="Rhea" id="RHEA-COMP:10747"/>
        <dbReference type="Rhea" id="RHEA-COMP:10748"/>
        <dbReference type="ChEBI" id="CHEBI:83833"/>
        <dbReference type="ChEBI" id="CHEBI:83834"/>
        <dbReference type="EC" id="5.2.1.8"/>
    </reaction>
</comment>
<dbReference type="GO" id="GO:0051083">
    <property type="term" value="P:'de novo' cotranslational protein folding"/>
    <property type="evidence" value="ECO:0007669"/>
    <property type="project" value="TreeGrafter"/>
</dbReference>
<comment type="domain">
    <text evidence="11">Consists of 3 domains; the N-terminus binds the ribosome, the middle domain has PPIase activity, while the C-terminus has intrinsic chaperone activity on its own.</text>
</comment>
<evidence type="ECO:0000256" key="6">
    <source>
        <dbReference type="ARBA" id="ARBA00023110"/>
    </source>
</evidence>
<dbReference type="RefSeq" id="WP_130411926.1">
    <property type="nucleotide sequence ID" value="NZ_SHKX01000011.1"/>
</dbReference>
<keyword evidence="8 11" id="KW-0413">Isomerase</keyword>
<dbReference type="GO" id="GO:0043022">
    <property type="term" value="F:ribosome binding"/>
    <property type="evidence" value="ECO:0007669"/>
    <property type="project" value="TreeGrafter"/>
</dbReference>
<evidence type="ECO:0000313" key="15">
    <source>
        <dbReference type="EMBL" id="RZU46897.1"/>
    </source>
</evidence>
<feature type="domain" description="PPIase FKBP-type" evidence="14">
    <location>
        <begin position="161"/>
        <end position="249"/>
    </location>
</feature>
<dbReference type="EC" id="5.2.1.8" evidence="3 11"/>
<evidence type="ECO:0000259" key="14">
    <source>
        <dbReference type="PROSITE" id="PS50059"/>
    </source>
</evidence>
<dbReference type="GO" id="GO:0043335">
    <property type="term" value="P:protein unfolding"/>
    <property type="evidence" value="ECO:0007669"/>
    <property type="project" value="TreeGrafter"/>
</dbReference>
<keyword evidence="9 11" id="KW-0131">Cell cycle</keyword>
<dbReference type="InterPro" id="IPR037041">
    <property type="entry name" value="Trigger_fac_C_sf"/>
</dbReference>
<evidence type="ECO:0000313" key="16">
    <source>
        <dbReference type="Proteomes" id="UP000292423"/>
    </source>
</evidence>
<comment type="caution">
    <text evidence="15">The sequence shown here is derived from an EMBL/GenBank/DDBJ whole genome shotgun (WGS) entry which is preliminary data.</text>
</comment>
<organism evidence="15 16">
    <name type="scientific">Fluviicoccus keumensis</name>
    <dbReference type="NCBI Taxonomy" id="1435465"/>
    <lineage>
        <taxon>Bacteria</taxon>
        <taxon>Pseudomonadati</taxon>
        <taxon>Pseudomonadota</taxon>
        <taxon>Gammaproteobacteria</taxon>
        <taxon>Moraxellales</taxon>
        <taxon>Moraxellaceae</taxon>
        <taxon>Fluviicoccus</taxon>
    </lineage>
</organism>
<comment type="subcellular location">
    <subcellularLocation>
        <location evidence="11">Cytoplasm</location>
    </subcellularLocation>
    <text evidence="11">About half TF is bound to the ribosome near the polypeptide exit tunnel while the other half is free in the cytoplasm.</text>
</comment>
<name>A0A4Q7Z8R3_9GAMM</name>
<dbReference type="SUPFAM" id="SSF102735">
    <property type="entry name" value="Trigger factor ribosome-binding domain"/>
    <property type="match status" value="1"/>
</dbReference>
<dbReference type="OrthoDB" id="9767721at2"/>
<dbReference type="GO" id="GO:0015031">
    <property type="term" value="P:protein transport"/>
    <property type="evidence" value="ECO:0007669"/>
    <property type="project" value="UniProtKB-UniRule"/>
</dbReference>
<gene>
    <name evidence="11" type="primary">tig</name>
    <name evidence="15" type="ORF">EV700_1282</name>
</gene>
<keyword evidence="16" id="KW-1185">Reference proteome</keyword>
<dbReference type="Gene3D" id="3.30.70.1050">
    <property type="entry name" value="Trigger factor ribosome-binding domain"/>
    <property type="match status" value="1"/>
</dbReference>
<accession>A0A4Q7Z8R3</accession>
<protein>
    <recommendedName>
        <fullName evidence="4 11">Trigger factor</fullName>
        <shortName evidence="11">TF</shortName>
        <ecNumber evidence="3 11">5.2.1.8</ecNumber>
    </recommendedName>
    <alternativeName>
        <fullName evidence="10 11">PPIase</fullName>
    </alternativeName>
</protein>
<dbReference type="Proteomes" id="UP000292423">
    <property type="component" value="Unassembled WGS sequence"/>
</dbReference>
<dbReference type="InterPro" id="IPR046357">
    <property type="entry name" value="PPIase_dom_sf"/>
</dbReference>
<dbReference type="Pfam" id="PF00254">
    <property type="entry name" value="FKBP_C"/>
    <property type="match status" value="1"/>
</dbReference>
<evidence type="ECO:0000256" key="7">
    <source>
        <dbReference type="ARBA" id="ARBA00023186"/>
    </source>
</evidence>
<dbReference type="PANTHER" id="PTHR30560">
    <property type="entry name" value="TRIGGER FACTOR CHAPERONE AND PEPTIDYL-PROLYL CIS/TRANS ISOMERASE"/>
    <property type="match status" value="1"/>
</dbReference>
<dbReference type="FunFam" id="3.10.50.40:FF:000001">
    <property type="entry name" value="Trigger factor"/>
    <property type="match status" value="1"/>
</dbReference>
<keyword evidence="5 11" id="KW-0132">Cell division</keyword>
<sequence length="434" mass="47859">MQVVVESVSALGRRLKISVPSSRIEQTFNNRLNQTARTIKMDGFRQGKVPLSMVKKRFGDSIRAEALEDVIRDSYVAAVESQSLRVAGFPTIEPFNAPEGADLEFAAVVEVYPEVTIGDFSALSVERPASEVTAADVEEMITNLRRQRAKFADISEPSALQDRVTLDFEGTVDGEAFAGNSAKDFNLVLGSGRMIPGFEDQIVGMKAGDEKTITVTFPADYQAENLAGKEARFAIKVSKVARPELPELDEAFLSAFGVTEGGVDKFRADVRKNMERELRNSIRARVKTAAFDALLAANAIELPKALVEQEIDRQRQQAIQRFGGNAQNIKPEMLPNQLFEEASRRSVALGLLISEIINKNEVKVDGDRVKALIGEIAESYEDPSEVVAWYMGNREQRAQIESAVLEDQVVDLILASAQITDKAVSYSDLLRQQQ</sequence>
<evidence type="ECO:0000256" key="5">
    <source>
        <dbReference type="ARBA" id="ARBA00022618"/>
    </source>
</evidence>
<dbReference type="HAMAP" id="MF_00303">
    <property type="entry name" value="Trigger_factor_Tig"/>
    <property type="match status" value="1"/>
</dbReference>
<dbReference type="SUPFAM" id="SSF54534">
    <property type="entry name" value="FKBP-like"/>
    <property type="match status" value="1"/>
</dbReference>
<evidence type="ECO:0000256" key="9">
    <source>
        <dbReference type="ARBA" id="ARBA00023306"/>
    </source>
</evidence>
<keyword evidence="11" id="KW-0963">Cytoplasm</keyword>
<keyword evidence="6 11" id="KW-0697">Rotamase</keyword>
<proteinExistence type="inferred from homology"/>
<dbReference type="PIRSF" id="PIRSF003095">
    <property type="entry name" value="Trigger_factor"/>
    <property type="match status" value="1"/>
</dbReference>
<evidence type="ECO:0000256" key="10">
    <source>
        <dbReference type="ARBA" id="ARBA00029986"/>
    </source>
</evidence>
<dbReference type="InterPro" id="IPR005215">
    <property type="entry name" value="Trig_fac"/>
</dbReference>
<dbReference type="InterPro" id="IPR036611">
    <property type="entry name" value="Trigger_fac_ribosome-bd_sf"/>
</dbReference>
<comment type="similarity">
    <text evidence="2 11 13">Belongs to the FKBP-type PPIase family. Tig subfamily.</text>
</comment>
<keyword evidence="7 11" id="KW-0143">Chaperone</keyword>
<evidence type="ECO:0000256" key="4">
    <source>
        <dbReference type="ARBA" id="ARBA00016902"/>
    </source>
</evidence>
<reference evidence="15 16" key="1">
    <citation type="submission" date="2019-02" db="EMBL/GenBank/DDBJ databases">
        <title>Genomic Encyclopedia of Type Strains, Phase IV (KMG-IV): sequencing the most valuable type-strain genomes for metagenomic binning, comparative biology and taxonomic classification.</title>
        <authorList>
            <person name="Goeker M."/>
        </authorList>
    </citation>
    <scope>NUCLEOTIDE SEQUENCE [LARGE SCALE GENOMIC DNA]</scope>
    <source>
        <strain evidence="15 16">DSM 105135</strain>
    </source>
</reference>
<dbReference type="InterPro" id="IPR001179">
    <property type="entry name" value="PPIase_FKBP_dom"/>
</dbReference>
<evidence type="ECO:0000256" key="11">
    <source>
        <dbReference type="HAMAP-Rule" id="MF_00303"/>
    </source>
</evidence>
<evidence type="ECO:0000256" key="2">
    <source>
        <dbReference type="ARBA" id="ARBA00005464"/>
    </source>
</evidence>
<dbReference type="InterPro" id="IPR008881">
    <property type="entry name" value="Trigger_fac_ribosome-bd_bac"/>
</dbReference>
<dbReference type="PANTHER" id="PTHR30560:SF3">
    <property type="entry name" value="TRIGGER FACTOR-LIKE PROTEIN TIG, CHLOROPLASTIC"/>
    <property type="match status" value="1"/>
</dbReference>
<dbReference type="InterPro" id="IPR027304">
    <property type="entry name" value="Trigger_fact/SurA_dom_sf"/>
</dbReference>
<evidence type="ECO:0000256" key="3">
    <source>
        <dbReference type="ARBA" id="ARBA00013194"/>
    </source>
</evidence>
<dbReference type="Gene3D" id="3.10.50.40">
    <property type="match status" value="1"/>
</dbReference>
<dbReference type="GO" id="GO:0051301">
    <property type="term" value="P:cell division"/>
    <property type="evidence" value="ECO:0007669"/>
    <property type="project" value="UniProtKB-KW"/>
</dbReference>